<evidence type="ECO:0000256" key="2">
    <source>
        <dbReference type="ARBA" id="ARBA00022771"/>
    </source>
</evidence>
<accession>A0AAF0PNZ4</accession>
<dbReference type="Pfam" id="PF26130">
    <property type="entry name" value="PB1-like"/>
    <property type="match status" value="1"/>
</dbReference>
<name>A0AAF0PNZ4_SOLVR</name>
<dbReference type="PANTHER" id="PTHR31973:SF197">
    <property type="entry name" value="SWIM-TYPE DOMAIN-CONTAINING PROTEIN"/>
    <property type="match status" value="1"/>
</dbReference>
<feature type="region of interest" description="Disordered" evidence="5">
    <location>
        <begin position="590"/>
        <end position="631"/>
    </location>
</feature>
<feature type="region of interest" description="Disordered" evidence="5">
    <location>
        <begin position="660"/>
        <end position="689"/>
    </location>
</feature>
<evidence type="ECO:0000256" key="1">
    <source>
        <dbReference type="ARBA" id="ARBA00022723"/>
    </source>
</evidence>
<dbReference type="PROSITE" id="PS50966">
    <property type="entry name" value="ZF_SWIM"/>
    <property type="match status" value="1"/>
</dbReference>
<dbReference type="InterPro" id="IPR018289">
    <property type="entry name" value="MULE_transposase_dom"/>
</dbReference>
<evidence type="ECO:0000256" key="4">
    <source>
        <dbReference type="PROSITE-ProRule" id="PRU00325"/>
    </source>
</evidence>
<evidence type="ECO:0000313" key="8">
    <source>
        <dbReference type="Proteomes" id="UP001234989"/>
    </source>
</evidence>
<keyword evidence="8" id="KW-1185">Reference proteome</keyword>
<evidence type="ECO:0000313" key="7">
    <source>
        <dbReference type="EMBL" id="WMV07235.1"/>
    </source>
</evidence>
<reference evidence="7" key="1">
    <citation type="submission" date="2023-08" db="EMBL/GenBank/DDBJ databases">
        <title>A de novo genome assembly of Solanum verrucosum Schlechtendal, a Mexican diploid species geographically isolated from the other diploid A-genome species in potato relatives.</title>
        <authorList>
            <person name="Hosaka K."/>
        </authorList>
    </citation>
    <scope>NUCLEOTIDE SEQUENCE</scope>
    <source>
        <tissue evidence="7">Young leaves</tissue>
    </source>
</reference>
<proteinExistence type="predicted"/>
<dbReference type="InterPro" id="IPR006564">
    <property type="entry name" value="Znf_PMZ"/>
</dbReference>
<keyword evidence="2 4" id="KW-0863">Zinc-finger</keyword>
<feature type="region of interest" description="Disordered" evidence="5">
    <location>
        <begin position="198"/>
        <end position="275"/>
    </location>
</feature>
<dbReference type="PANTHER" id="PTHR31973">
    <property type="entry name" value="POLYPROTEIN, PUTATIVE-RELATED"/>
    <property type="match status" value="1"/>
</dbReference>
<dbReference type="InterPro" id="IPR058594">
    <property type="entry name" value="PB1-like_dom_pln"/>
</dbReference>
<sequence length="739" mass="84640">MDLAFSKIKKPYLRRVVPLRLPVPLRGERGAALVDVVLRGCIDEVLGCATLEKLKKLKGLFGYFLLLGTSFRDMDSYILTCFHHEGCVVGNPNPTYQREVDVFGVGIDKDHFSLVEFLSYTKDLGYTNVKGFYCEDNNELVQVTSDTQLLEFVKDLVDGDEFHVYVVHEVDELEELPAPTGLLPWSDTVDESVGINTEGTVENDSDLNGVDTELPGGDTNQNEAESDLPSSDIDVDVIPDEDDSDVDEELRSLRAERRNKRNPNLRKKKDREKKTITKEVPIGEASVDRGFEDIGINKKDRYVGRLGGDEKYIDSSECDSDDSTDMLDAEAVGGVDLPGRRKSKKVSWKKWKQSDPIVWAVVDKETKHSWSFFINYLKEDLQLGTGQGLTVMLDMQKGLQAAVGELLPNAEVRMCARHIWSNWSKRWRGEKMRKQFWRCSKATFKVKYSEELYKMSRLGNEINDDLLHYPQVSWVRAFFQEHSKCDAVENNILMLEENKEKSRACKVLWNADVGFEIGEGQYRHTVNLTNRVCSCRTWQLRGIPCQHAISVLYHIEQEPEPLVEHWYRKDTFLKAYSHFIQPISNMKMWSETNNPRIEPPKPKQMSGRPPRNRRKSKDEPRKKYGKMSKQGLKITCSKCRQQGHNKKYCKVGVHTSQLASHSSQFTAGQSSQGSCHPNQQAPSNLDQQDSTNLLQQHQTIMLLQQQFVVIPVELKGQGKLQKQANHHHLWIQVFLLQEE</sequence>
<dbReference type="EMBL" id="CP133612">
    <property type="protein sequence ID" value="WMV07235.1"/>
    <property type="molecule type" value="Genomic_DNA"/>
</dbReference>
<feature type="domain" description="SWIM-type" evidence="6">
    <location>
        <begin position="522"/>
        <end position="556"/>
    </location>
</feature>
<evidence type="ECO:0000256" key="3">
    <source>
        <dbReference type="ARBA" id="ARBA00022833"/>
    </source>
</evidence>
<gene>
    <name evidence="7" type="ORF">MTR67_000620</name>
</gene>
<evidence type="ECO:0000259" key="6">
    <source>
        <dbReference type="PROSITE" id="PS50966"/>
    </source>
</evidence>
<keyword evidence="3" id="KW-0862">Zinc</keyword>
<protein>
    <recommendedName>
        <fullName evidence="6">SWIM-type domain-containing protein</fullName>
    </recommendedName>
</protein>
<dbReference type="Pfam" id="PF04434">
    <property type="entry name" value="SWIM"/>
    <property type="match status" value="1"/>
</dbReference>
<dbReference type="AlphaFoldDB" id="A0AAF0PNZ4"/>
<dbReference type="Proteomes" id="UP001234989">
    <property type="component" value="Chromosome 1"/>
</dbReference>
<evidence type="ECO:0000256" key="5">
    <source>
        <dbReference type="SAM" id="MobiDB-lite"/>
    </source>
</evidence>
<dbReference type="Pfam" id="PF10551">
    <property type="entry name" value="MULE"/>
    <property type="match status" value="1"/>
</dbReference>
<dbReference type="GO" id="GO:0008270">
    <property type="term" value="F:zinc ion binding"/>
    <property type="evidence" value="ECO:0007669"/>
    <property type="project" value="UniProtKB-KW"/>
</dbReference>
<feature type="compositionally biased region" description="Acidic residues" evidence="5">
    <location>
        <begin position="233"/>
        <end position="248"/>
    </location>
</feature>
<dbReference type="InterPro" id="IPR007527">
    <property type="entry name" value="Znf_SWIM"/>
</dbReference>
<keyword evidence="1" id="KW-0479">Metal-binding</keyword>
<feature type="compositionally biased region" description="Basic residues" evidence="5">
    <location>
        <begin position="257"/>
        <end position="271"/>
    </location>
</feature>
<dbReference type="SMART" id="SM00575">
    <property type="entry name" value="ZnF_PMZ"/>
    <property type="match status" value="1"/>
</dbReference>
<organism evidence="7 8">
    <name type="scientific">Solanum verrucosum</name>
    <dbReference type="NCBI Taxonomy" id="315347"/>
    <lineage>
        <taxon>Eukaryota</taxon>
        <taxon>Viridiplantae</taxon>
        <taxon>Streptophyta</taxon>
        <taxon>Embryophyta</taxon>
        <taxon>Tracheophyta</taxon>
        <taxon>Spermatophyta</taxon>
        <taxon>Magnoliopsida</taxon>
        <taxon>eudicotyledons</taxon>
        <taxon>Gunneridae</taxon>
        <taxon>Pentapetalae</taxon>
        <taxon>asterids</taxon>
        <taxon>lamiids</taxon>
        <taxon>Solanales</taxon>
        <taxon>Solanaceae</taxon>
        <taxon>Solanoideae</taxon>
        <taxon>Solaneae</taxon>
        <taxon>Solanum</taxon>
    </lineage>
</organism>